<name>A0A964WVI2_9HYPH</name>
<evidence type="ECO:0000256" key="2">
    <source>
        <dbReference type="ARBA" id="ARBA00023110"/>
    </source>
</evidence>
<dbReference type="PANTHER" id="PTHR47637:SF1">
    <property type="entry name" value="CHAPERONE SURA"/>
    <property type="match status" value="1"/>
</dbReference>
<accession>A0A964WVI2</accession>
<dbReference type="SUPFAM" id="SSF109998">
    <property type="entry name" value="Triger factor/SurA peptide-binding domain-like"/>
    <property type="match status" value="1"/>
</dbReference>
<keyword evidence="2" id="KW-0697">Rotamase</keyword>
<evidence type="ECO:0000313" key="6">
    <source>
        <dbReference type="Proteomes" id="UP000773614"/>
    </source>
</evidence>
<feature type="signal peptide" evidence="3">
    <location>
        <begin position="1"/>
        <end position="37"/>
    </location>
</feature>
<dbReference type="Gene3D" id="1.10.4030.10">
    <property type="entry name" value="Porin chaperone SurA, peptide-binding domain"/>
    <property type="match status" value="1"/>
</dbReference>
<evidence type="ECO:0000256" key="3">
    <source>
        <dbReference type="SAM" id="SignalP"/>
    </source>
</evidence>
<sequence>MIGRMGLRAAPMRGFARCLALLVLAATLTAGAVPAHAQNAIKILVNNEPITTYDIRNRAQLLKLTTGGKAGQQQAIEELIGERLKMQEAKRRGVTVSEREVSGAFATIAQRTKLTPANLEKALRQSGVDPATLKDRIRAELAWSEIVRARFRATVRVSEREVADALSKKAGTDVKAEQAIFSFELQPVVSVVPAKADKATEARALSQANAFRNQFTGCDNSLAVAKNLRGVVVKPKVLRDESQLGGDMGEEIAATEVGKATKPQRTDEGFQVVGICAKKTIQGHTKAAEDVRDELQNQRGEMMARQYLRDLRSISVIEYR</sequence>
<evidence type="ECO:0000259" key="4">
    <source>
        <dbReference type="Pfam" id="PF09312"/>
    </source>
</evidence>
<dbReference type="OrthoDB" id="9791746at2"/>
<dbReference type="Pfam" id="PF09312">
    <property type="entry name" value="SurA_N"/>
    <property type="match status" value="1"/>
</dbReference>
<dbReference type="InterPro" id="IPR050280">
    <property type="entry name" value="OMP_Chaperone_SurA"/>
</dbReference>
<evidence type="ECO:0000313" key="5">
    <source>
        <dbReference type="EMBL" id="MYZ49850.1"/>
    </source>
</evidence>
<evidence type="ECO:0000256" key="1">
    <source>
        <dbReference type="ARBA" id="ARBA00022729"/>
    </source>
</evidence>
<protein>
    <submittedName>
        <fullName evidence="5">Peptidylprolyl isomerase</fullName>
    </submittedName>
</protein>
<dbReference type="PANTHER" id="PTHR47637">
    <property type="entry name" value="CHAPERONE SURA"/>
    <property type="match status" value="1"/>
</dbReference>
<feature type="chain" id="PRO_5036994060" evidence="3">
    <location>
        <begin position="38"/>
        <end position="320"/>
    </location>
</feature>
<proteinExistence type="predicted"/>
<reference evidence="5" key="1">
    <citation type="submission" date="2019-03" db="EMBL/GenBank/DDBJ databases">
        <title>Afifella sp. nov., isolated from activated sludge.</title>
        <authorList>
            <person name="Li Q."/>
            <person name="Liu Y."/>
        </authorList>
    </citation>
    <scope>NUCLEOTIDE SEQUENCE</scope>
    <source>
        <strain evidence="5">L72</strain>
    </source>
</reference>
<organism evidence="5 6">
    <name type="scientific">Propylenella binzhouense</name>
    <dbReference type="NCBI Taxonomy" id="2555902"/>
    <lineage>
        <taxon>Bacteria</taxon>
        <taxon>Pseudomonadati</taxon>
        <taxon>Pseudomonadota</taxon>
        <taxon>Alphaproteobacteria</taxon>
        <taxon>Hyphomicrobiales</taxon>
        <taxon>Propylenellaceae</taxon>
        <taxon>Propylenella</taxon>
    </lineage>
</organism>
<dbReference type="GO" id="GO:0003755">
    <property type="term" value="F:peptidyl-prolyl cis-trans isomerase activity"/>
    <property type="evidence" value="ECO:0007669"/>
    <property type="project" value="UniProtKB-KW"/>
</dbReference>
<dbReference type="EMBL" id="SPKJ01000100">
    <property type="protein sequence ID" value="MYZ49850.1"/>
    <property type="molecule type" value="Genomic_DNA"/>
</dbReference>
<dbReference type="RefSeq" id="WP_161142190.1">
    <property type="nucleotide sequence ID" value="NZ_SPKJ01000100.1"/>
</dbReference>
<keyword evidence="5" id="KW-0413">Isomerase</keyword>
<dbReference type="AlphaFoldDB" id="A0A964WVI2"/>
<gene>
    <name evidence="5" type="ORF">E4O86_19265</name>
</gene>
<dbReference type="InterPro" id="IPR015391">
    <property type="entry name" value="SurA_N"/>
</dbReference>
<dbReference type="Proteomes" id="UP000773614">
    <property type="component" value="Unassembled WGS sequence"/>
</dbReference>
<keyword evidence="1 3" id="KW-0732">Signal</keyword>
<comment type="caution">
    <text evidence="5">The sequence shown here is derived from an EMBL/GenBank/DDBJ whole genome shotgun (WGS) entry which is preliminary data.</text>
</comment>
<dbReference type="InterPro" id="IPR027304">
    <property type="entry name" value="Trigger_fact/SurA_dom_sf"/>
</dbReference>
<keyword evidence="6" id="KW-1185">Reference proteome</keyword>
<feature type="domain" description="SurA N-terminal" evidence="4">
    <location>
        <begin position="72"/>
        <end position="146"/>
    </location>
</feature>